<dbReference type="AlphaFoldDB" id="A0A1Y2MSU5"/>
<feature type="compositionally biased region" description="Basic and acidic residues" evidence="1">
    <location>
        <begin position="698"/>
        <end position="715"/>
    </location>
</feature>
<feature type="compositionally biased region" description="Basic and acidic residues" evidence="1">
    <location>
        <begin position="980"/>
        <end position="990"/>
    </location>
</feature>
<feature type="compositionally biased region" description="Acidic residues" evidence="1">
    <location>
        <begin position="34"/>
        <end position="43"/>
    </location>
</feature>
<feature type="compositionally biased region" description="Basic and acidic residues" evidence="1">
    <location>
        <begin position="821"/>
        <end position="836"/>
    </location>
</feature>
<feature type="compositionally biased region" description="Low complexity" evidence="1">
    <location>
        <begin position="996"/>
        <end position="1008"/>
    </location>
</feature>
<feature type="compositionally biased region" description="Basic and acidic residues" evidence="1">
    <location>
        <begin position="172"/>
        <end position="222"/>
    </location>
</feature>
<feature type="compositionally biased region" description="Low complexity" evidence="1">
    <location>
        <begin position="610"/>
        <end position="619"/>
    </location>
</feature>
<feature type="compositionally biased region" description="Gly residues" evidence="1">
    <location>
        <begin position="1030"/>
        <end position="1041"/>
    </location>
</feature>
<reference evidence="2 3" key="1">
    <citation type="submission" date="2016-09" db="EMBL/GenBank/DDBJ databases">
        <title>Pseudonocardia autotrophica DSM535, a candidate organism with high potential of specific P450 cytochromes.</title>
        <authorList>
            <person name="Grumaz C."/>
            <person name="Vainshtein Y."/>
            <person name="Kirstahler P."/>
            <person name="Sohn K."/>
        </authorList>
    </citation>
    <scope>NUCLEOTIDE SEQUENCE [LARGE SCALE GENOMIC DNA]</scope>
    <source>
        <strain evidence="2 3">DSM 535</strain>
    </source>
</reference>
<comment type="caution">
    <text evidence="2">The sequence shown here is derived from an EMBL/GenBank/DDBJ whole genome shotgun (WGS) entry which is preliminary data.</text>
</comment>
<feature type="compositionally biased region" description="Low complexity" evidence="1">
    <location>
        <begin position="1170"/>
        <end position="1187"/>
    </location>
</feature>
<evidence type="ECO:0000256" key="1">
    <source>
        <dbReference type="SAM" id="MobiDB-lite"/>
    </source>
</evidence>
<feature type="compositionally biased region" description="Basic and acidic residues" evidence="1">
    <location>
        <begin position="636"/>
        <end position="646"/>
    </location>
</feature>
<proteinExistence type="predicted"/>
<accession>A0A1Y2MSU5</accession>
<dbReference type="Proteomes" id="UP000194360">
    <property type="component" value="Unassembled WGS sequence"/>
</dbReference>
<feature type="compositionally biased region" description="Basic and acidic residues" evidence="1">
    <location>
        <begin position="44"/>
        <end position="55"/>
    </location>
</feature>
<feature type="compositionally biased region" description="Polar residues" evidence="1">
    <location>
        <begin position="1208"/>
        <end position="1221"/>
    </location>
</feature>
<protein>
    <recommendedName>
        <fullName evidence="4">DUF3710 domain-containing protein</fullName>
    </recommendedName>
</protein>
<feature type="region of interest" description="Disordered" evidence="1">
    <location>
        <begin position="463"/>
        <end position="946"/>
    </location>
</feature>
<dbReference type="RefSeq" id="WP_085914424.1">
    <property type="nucleotide sequence ID" value="NZ_AP018920.1"/>
</dbReference>
<feature type="compositionally biased region" description="Low complexity" evidence="1">
    <location>
        <begin position="487"/>
        <end position="535"/>
    </location>
</feature>
<feature type="compositionally biased region" description="Acidic residues" evidence="1">
    <location>
        <begin position="253"/>
        <end position="275"/>
    </location>
</feature>
<dbReference type="InterPro" id="IPR022183">
    <property type="entry name" value="DUF3710"/>
</dbReference>
<evidence type="ECO:0000313" key="3">
    <source>
        <dbReference type="Proteomes" id="UP000194360"/>
    </source>
</evidence>
<feature type="compositionally biased region" description="Low complexity" evidence="1">
    <location>
        <begin position="100"/>
        <end position="139"/>
    </location>
</feature>
<dbReference type="EMBL" id="MIGB01000024">
    <property type="protein sequence ID" value="OSY38283.1"/>
    <property type="molecule type" value="Genomic_DNA"/>
</dbReference>
<dbReference type="STRING" id="2074.BG845_04237"/>
<feature type="compositionally biased region" description="Low complexity" evidence="1">
    <location>
        <begin position="543"/>
        <end position="560"/>
    </location>
</feature>
<name>A0A1Y2MSU5_PSEAH</name>
<keyword evidence="3" id="KW-1185">Reference proteome</keyword>
<feature type="region of interest" description="Disordered" evidence="1">
    <location>
        <begin position="958"/>
        <end position="1232"/>
    </location>
</feature>
<evidence type="ECO:0000313" key="2">
    <source>
        <dbReference type="EMBL" id="OSY38283.1"/>
    </source>
</evidence>
<feature type="compositionally biased region" description="Basic and acidic residues" evidence="1">
    <location>
        <begin position="800"/>
        <end position="810"/>
    </location>
</feature>
<feature type="compositionally biased region" description="Basic and acidic residues" evidence="1">
    <location>
        <begin position="868"/>
        <end position="915"/>
    </location>
</feature>
<feature type="compositionally biased region" description="Low complexity" evidence="1">
    <location>
        <begin position="161"/>
        <end position="171"/>
    </location>
</feature>
<feature type="compositionally biased region" description="Gly residues" evidence="1">
    <location>
        <begin position="82"/>
        <end position="99"/>
    </location>
</feature>
<dbReference type="OrthoDB" id="8480367at2"/>
<sequence length="1232" mass="127552">MPGRTRGRMFDIQPEHGVEDTGTGTYPGYPGYGDDSDVDPYDDYAEHYAGEDAARGARPGQPPNGAGGPTGRNGAPGDTRGRGPGGPRGAAPDGAGGRGQNRNGAARNGTARNGTARNGTARNGASANGAGPNGAARNGAAGGGPHSAGRNGAGPRPPAPDAASATAVVPPVRRDASGRFRSATPEERDERVAADGRWDRSEPPLLSHRSERDEPAYARDRTPQGFDGGDPDDPEWGRSGAPDAAHDGYADDPYADDEYDDEQYDDEQYDDDEYGVGDAPLSVPPPGSGGRPLGPADVEELDPSMTDALSRVDLGAIQVPVPFGAELKLEPAGAERPQAVHLLLPEGRIAVSALAAPRSSGLWADLSAEIEQSLRNGGARIRTARGDWGRELHARTENAASVFVGCDGPRWMVYGVATAALETVEALDVELRRVLRGIIVVRGKSPYPPRTVLPLELPEHMRSKQPEVAPQKPSITVSVPQPAGESGATKAPTTGATPRPDTGATPRPGTTATPRPDTGATPRPGTGATPRPDAVPAREDVRPAAPRRAAAAGPVSAPLRRPGGVAPEPETRALPAVTRRPAAASAVPPEDPAERTALARPVPPPEAPAERTAIAAGPLDLDEPDAPAPGANRRYGRPDRRSRAAEPARGGPVPDDREQLAPRRRTGPATGAGRVPAAEARPQPVHAPLPAHAPEPARAPERSFRAPERAPERSPEPAPELPVRRDPAVTSLSVADLLADAESARNEPVRGTTRSSDLPGRTDPPARVGEDAPTFGAGASGTAPAADRDPARRSRRRRPQDRDEAGRVDAAELLARSDAPAGHDDGLGDDRPESRPRPALAIEDIPLSDVPLMEATLDRAPEPPPALPRRERRERPVTTDQPERATDRSERATERSGRVTDRPERVSGRRRDENRNGAADEGWMSAEIAAARRSGRHGEGTGGGMSVADLLASAALDAGTGRRRSGTADAYTGAPSGRRGRTDEPAEPGHTHRHGTAAGAAEPTGAAPDRGTSAHSASGRQPDARETGHHGTGGHGAGGYEPSGYEPSGRAPGGYEPNGYRPGGYERGGYEPAGYAAGGQGTGARVNGTHVPDRDTGGHVDPGPAGDDLFRAPSTSADRYRDGGPTSADEARSALQDLLRSASAGQPDAGRAGTQGDGPARHGNGVTGLADYRASRAMASARGATGEPGEDPDEPVGEAGRAAGVSGATGQWSSGRRSNGTDPRDLGKHRRD</sequence>
<feature type="compositionally biased region" description="Low complexity" evidence="1">
    <location>
        <begin position="20"/>
        <end position="33"/>
    </location>
</feature>
<dbReference type="Pfam" id="PF12502">
    <property type="entry name" value="DUF3710"/>
    <property type="match status" value="1"/>
</dbReference>
<gene>
    <name evidence="2" type="ORF">BG845_04237</name>
</gene>
<organism evidence="2 3">
    <name type="scientific">Pseudonocardia autotrophica</name>
    <name type="common">Amycolata autotrophica</name>
    <name type="synonym">Nocardia autotrophica</name>
    <dbReference type="NCBI Taxonomy" id="2074"/>
    <lineage>
        <taxon>Bacteria</taxon>
        <taxon>Bacillati</taxon>
        <taxon>Actinomycetota</taxon>
        <taxon>Actinomycetes</taxon>
        <taxon>Pseudonocardiales</taxon>
        <taxon>Pseudonocardiaceae</taxon>
        <taxon>Pseudonocardia</taxon>
    </lineage>
</organism>
<evidence type="ECO:0008006" key="4">
    <source>
        <dbReference type="Google" id="ProtNLM"/>
    </source>
</evidence>
<feature type="region of interest" description="Disordered" evidence="1">
    <location>
        <begin position="1"/>
        <end position="300"/>
    </location>
</feature>